<dbReference type="SUPFAM" id="SSF53167">
    <property type="entry name" value="Purine and uridine phosphorylases"/>
    <property type="match status" value="1"/>
</dbReference>
<comment type="caution">
    <text evidence="5">The sequence shown here is derived from an EMBL/GenBank/DDBJ whole genome shotgun (WGS) entry which is preliminary data.</text>
</comment>
<comment type="caution">
    <text evidence="3">Lacks conserved residue(s) required for the propagation of feature annotation.</text>
</comment>
<dbReference type="Pfam" id="PF01048">
    <property type="entry name" value="PNP_UDP_1"/>
    <property type="match status" value="1"/>
</dbReference>
<feature type="binding site" evidence="3">
    <location>
        <position position="202"/>
    </location>
    <ligand>
        <name>phosphate</name>
        <dbReference type="ChEBI" id="CHEBI:43474"/>
    </ligand>
</feature>
<feature type="binding site" evidence="3">
    <location>
        <position position="201"/>
    </location>
    <ligand>
        <name>substrate</name>
    </ligand>
</feature>
<dbReference type="GO" id="GO:0005829">
    <property type="term" value="C:cytosol"/>
    <property type="evidence" value="ECO:0007669"/>
    <property type="project" value="TreeGrafter"/>
</dbReference>
<dbReference type="Gene3D" id="3.40.50.1580">
    <property type="entry name" value="Nucleoside phosphorylase domain"/>
    <property type="match status" value="1"/>
</dbReference>
<dbReference type="UniPathway" id="UPA00606"/>
<comment type="subunit">
    <text evidence="3">Homohexamer. Dimer of a homotrimer.</text>
</comment>
<protein>
    <recommendedName>
        <fullName evidence="3">Purine nucleoside phosphorylase</fullName>
        <shortName evidence="3">PNP</shortName>
        <ecNumber evidence="3">2.4.2.1</ecNumber>
    </recommendedName>
</protein>
<evidence type="ECO:0000259" key="4">
    <source>
        <dbReference type="Pfam" id="PF01048"/>
    </source>
</evidence>
<evidence type="ECO:0000313" key="6">
    <source>
        <dbReference type="Proteomes" id="UP000541810"/>
    </source>
</evidence>
<sequence>MNDSPTQDQPLKIGIIGGSGLGDMFDAPGTDPADQVVKTTHEIDTPFGKPSGPITAVEWSGVEVFLLQRHGPGHVLNPTAVPYRANIYAMKALGVTHLLASGATGSLREHLQPGELVIVDQVVDKTYKRPNTFFEKAAVHVEFSSPFCPVMRRWLLDAAQRLDTDLNIHDGGTYVCMEGPVFSTKAESEWHRQLGGDLIGMTVMPEAKLAREAELAYALIGLPTDYDCWKPHEGDQHELLQEIIGNLKKASAAGIALMKAALADLSMLRDQPSPAHTALALGIWSDKSKVDPEEVKRLEVLWGKYFE</sequence>
<gene>
    <name evidence="5" type="ORF">HNQ40_002045</name>
</gene>
<keyword evidence="2 3" id="KW-0808">Transferase</keyword>
<comment type="pathway">
    <text evidence="3">Purine metabolism; purine nucleoside salvage.</text>
</comment>
<comment type="miscellaneous">
    <text evidence="3">Although this enzyme belongs to the family of MTA phosphorylases based on sequence homology, it lacks several conserved amino acids in the substrate binding pocket that confer specificity towards MTA.</text>
</comment>
<dbReference type="GO" id="GO:0019509">
    <property type="term" value="P:L-methionine salvage from methylthioadenosine"/>
    <property type="evidence" value="ECO:0007669"/>
    <property type="project" value="TreeGrafter"/>
</dbReference>
<dbReference type="InterPro" id="IPR000845">
    <property type="entry name" value="Nucleoside_phosphorylase_d"/>
</dbReference>
<comment type="function">
    <text evidence="3">Purine nucleoside phosphorylase involved in purine salvage.</text>
</comment>
<keyword evidence="1 3" id="KW-0328">Glycosyltransferase</keyword>
<feature type="domain" description="Nucleoside phosphorylase" evidence="4">
    <location>
        <begin position="12"/>
        <end position="262"/>
    </location>
</feature>
<dbReference type="InterPro" id="IPR010044">
    <property type="entry name" value="MTAP"/>
</dbReference>
<dbReference type="EC" id="2.4.2.1" evidence="3"/>
<evidence type="ECO:0000313" key="5">
    <source>
        <dbReference type="EMBL" id="MBB6430239.1"/>
    </source>
</evidence>
<feature type="binding site" evidence="3">
    <location>
        <begin position="69"/>
        <end position="70"/>
    </location>
    <ligand>
        <name>phosphate</name>
        <dbReference type="ChEBI" id="CHEBI:43474"/>
    </ligand>
</feature>
<evidence type="ECO:0000256" key="1">
    <source>
        <dbReference type="ARBA" id="ARBA00022676"/>
    </source>
</evidence>
<name>A0A7X0H9G2_9BACT</name>
<dbReference type="GO" id="GO:0017061">
    <property type="term" value="F:S-methyl-5-thioadenosine phosphorylase activity"/>
    <property type="evidence" value="ECO:0007669"/>
    <property type="project" value="InterPro"/>
</dbReference>
<feature type="site" description="Important for substrate specificity" evidence="3">
    <location>
        <position position="183"/>
    </location>
</feature>
<feature type="binding site" evidence="3">
    <location>
        <begin position="225"/>
        <end position="227"/>
    </location>
    <ligand>
        <name>substrate</name>
    </ligand>
</feature>
<comment type="catalytic activity">
    <reaction evidence="3">
        <text>a purine D-ribonucleoside + phosphate = a purine nucleobase + alpha-D-ribose 1-phosphate</text>
        <dbReference type="Rhea" id="RHEA:19805"/>
        <dbReference type="ChEBI" id="CHEBI:26386"/>
        <dbReference type="ChEBI" id="CHEBI:43474"/>
        <dbReference type="ChEBI" id="CHEBI:57720"/>
        <dbReference type="ChEBI" id="CHEBI:142355"/>
        <dbReference type="EC" id="2.4.2.1"/>
    </reaction>
</comment>
<dbReference type="PANTHER" id="PTHR42679">
    <property type="entry name" value="S-METHYL-5'-THIOADENOSINE PHOSPHORYLASE"/>
    <property type="match status" value="1"/>
</dbReference>
<dbReference type="HAMAP" id="MF_01963">
    <property type="entry name" value="MTAP"/>
    <property type="match status" value="1"/>
</dbReference>
<dbReference type="Proteomes" id="UP000541810">
    <property type="component" value="Unassembled WGS sequence"/>
</dbReference>
<evidence type="ECO:0000256" key="3">
    <source>
        <dbReference type="HAMAP-Rule" id="MF_01963"/>
    </source>
</evidence>
<evidence type="ECO:0000256" key="2">
    <source>
        <dbReference type="ARBA" id="ARBA00022679"/>
    </source>
</evidence>
<organism evidence="5 6">
    <name type="scientific">Algisphaera agarilytica</name>
    <dbReference type="NCBI Taxonomy" id="1385975"/>
    <lineage>
        <taxon>Bacteria</taxon>
        <taxon>Pseudomonadati</taxon>
        <taxon>Planctomycetota</taxon>
        <taxon>Phycisphaerae</taxon>
        <taxon>Phycisphaerales</taxon>
        <taxon>Phycisphaeraceae</taxon>
        <taxon>Algisphaera</taxon>
    </lineage>
</organism>
<proteinExistence type="inferred from homology"/>
<dbReference type="CDD" id="cd09010">
    <property type="entry name" value="MTAP_SsMTAPII_like_MTIP"/>
    <property type="match status" value="1"/>
</dbReference>
<dbReference type="AlphaFoldDB" id="A0A7X0H9G2"/>
<dbReference type="EMBL" id="JACHGY010000001">
    <property type="protein sequence ID" value="MBB6430239.1"/>
    <property type="molecule type" value="Genomic_DNA"/>
</dbReference>
<dbReference type="GO" id="GO:0006166">
    <property type="term" value="P:purine ribonucleoside salvage"/>
    <property type="evidence" value="ECO:0007669"/>
    <property type="project" value="UniProtKB-UniRule"/>
</dbReference>
<keyword evidence="3" id="KW-0660">Purine salvage</keyword>
<feature type="binding site" evidence="3">
    <location>
        <position position="19"/>
    </location>
    <ligand>
        <name>phosphate</name>
        <dbReference type="ChEBI" id="CHEBI:43474"/>
    </ligand>
</feature>
<dbReference type="PANTHER" id="PTHR42679:SF2">
    <property type="entry name" value="S-METHYL-5'-THIOADENOSINE PHOSPHORYLASE"/>
    <property type="match status" value="1"/>
</dbReference>
<accession>A0A7X0H9G2</accession>
<dbReference type="InterPro" id="IPR035994">
    <property type="entry name" value="Nucleoside_phosphorylase_sf"/>
</dbReference>
<reference evidence="5 6" key="1">
    <citation type="submission" date="2020-08" db="EMBL/GenBank/DDBJ databases">
        <title>Genomic Encyclopedia of Type Strains, Phase IV (KMG-IV): sequencing the most valuable type-strain genomes for metagenomic binning, comparative biology and taxonomic classification.</title>
        <authorList>
            <person name="Goeker M."/>
        </authorList>
    </citation>
    <scope>NUCLEOTIDE SEQUENCE [LARGE SCALE GENOMIC DNA]</scope>
    <source>
        <strain evidence="5 6">DSM 103725</strain>
    </source>
</reference>
<feature type="site" description="Important for substrate specificity" evidence="3">
    <location>
        <position position="240"/>
    </location>
</feature>
<keyword evidence="6" id="KW-1185">Reference proteome</keyword>
<dbReference type="RefSeq" id="WP_184677770.1">
    <property type="nucleotide sequence ID" value="NZ_JACHGY010000001.1"/>
</dbReference>
<comment type="similarity">
    <text evidence="3">Belongs to the PNP/MTAP phosphorylase family. MTAP subfamily.</text>
</comment>